<protein>
    <submittedName>
        <fullName evidence="2">Uncharacterized protein</fullName>
    </submittedName>
</protein>
<dbReference type="EMBL" id="MN739074">
    <property type="protein sequence ID" value="QHS87034.1"/>
    <property type="molecule type" value="Genomic_DNA"/>
</dbReference>
<proteinExistence type="predicted"/>
<dbReference type="AlphaFoldDB" id="A0A6C0B5D0"/>
<name>A0A6C0B5D0_9ZZZZ</name>
<organism evidence="2">
    <name type="scientific">viral metagenome</name>
    <dbReference type="NCBI Taxonomy" id="1070528"/>
    <lineage>
        <taxon>unclassified sequences</taxon>
        <taxon>metagenomes</taxon>
        <taxon>organismal metagenomes</taxon>
    </lineage>
</organism>
<evidence type="ECO:0000256" key="1">
    <source>
        <dbReference type="SAM" id="MobiDB-lite"/>
    </source>
</evidence>
<reference evidence="2" key="1">
    <citation type="journal article" date="2020" name="Nature">
        <title>Giant virus diversity and host interactions through global metagenomics.</title>
        <authorList>
            <person name="Schulz F."/>
            <person name="Roux S."/>
            <person name="Paez-Espino D."/>
            <person name="Jungbluth S."/>
            <person name="Walsh D.A."/>
            <person name="Denef V.J."/>
            <person name="McMahon K.D."/>
            <person name="Konstantinidis K.T."/>
            <person name="Eloe-Fadrosh E.A."/>
            <person name="Kyrpides N.C."/>
            <person name="Woyke T."/>
        </authorList>
    </citation>
    <scope>NUCLEOTIDE SEQUENCE</scope>
    <source>
        <strain evidence="2">GVMAG-M-3300009422-16</strain>
    </source>
</reference>
<accession>A0A6C0B5D0</accession>
<sequence>MYSKIINPKTGRKVSVKGRLGQIILRNYMKELSGKFSKGGAQTNIISGASRTRRAARMAAARLAAEAAEAADTNSGSGGAETKGGD</sequence>
<evidence type="ECO:0000313" key="2">
    <source>
        <dbReference type="EMBL" id="QHS87034.1"/>
    </source>
</evidence>
<feature type="region of interest" description="Disordered" evidence="1">
    <location>
        <begin position="67"/>
        <end position="86"/>
    </location>
</feature>
<feature type="compositionally biased region" description="Gly residues" evidence="1">
    <location>
        <begin position="76"/>
        <end position="86"/>
    </location>
</feature>